<evidence type="ECO:0000313" key="1">
    <source>
        <dbReference type="EMBL" id="GFH39940.1"/>
    </source>
</evidence>
<accession>A0A6A0B3N1</accession>
<sequence>MQEINLLLSSDDGYLAYAPTLFVNFLELHKDFDVTLYALSDFISKKNREALTKIAEKYHAKFVFIEIPEFEFEFMGDYAGGLAGWPKHLYYYLLAGKYLPSHVDRVLKVDLDVMFLRSVADFYKADFTNKYLIGWLDLEPSIPDMRDWAERDLYRKGNPVNAGVLLINVKKMRKNKFDATFFQNYIDTELVAKGNYTVKGGNSGRLFFADQGLINDALRTQISIMADTDVIHWSNSNFRDRYQEAAIVHFNHLYVKPHKSEPGDMVGSPYLDLYWAYHHYKLEALVITQAISASYALNYFNKSLAPRIAHREFEIPYALISWNRVASQYLASYEVTGKRLWRINFHFTPFFAKKPKEYVVKLTFKSSESIKDFNLVGYYGVKVQILQKLDVVKDVPTTFEAKINFGWRDYSGIGFSNAAINTIGTKIDVIDIEIKES</sequence>
<organism evidence="1 2">
    <name type="scientific">Pseudolactococcus insecticola</name>
    <dbReference type="NCBI Taxonomy" id="2709158"/>
    <lineage>
        <taxon>Bacteria</taxon>
        <taxon>Bacillati</taxon>
        <taxon>Bacillota</taxon>
        <taxon>Bacilli</taxon>
        <taxon>Lactobacillales</taxon>
        <taxon>Streptococcaceae</taxon>
        <taxon>Pseudolactococcus</taxon>
    </lineage>
</organism>
<dbReference type="EMBL" id="BLLH01000001">
    <property type="protein sequence ID" value="GFH39940.1"/>
    <property type="molecule type" value="Genomic_DNA"/>
</dbReference>
<dbReference type="Pfam" id="PF01501">
    <property type="entry name" value="Glyco_transf_8"/>
    <property type="match status" value="1"/>
</dbReference>
<keyword evidence="2" id="KW-1185">Reference proteome</keyword>
<evidence type="ECO:0000313" key="2">
    <source>
        <dbReference type="Proteomes" id="UP000475928"/>
    </source>
</evidence>
<proteinExistence type="predicted"/>
<name>A0A6A0B3N1_9LACT</name>
<dbReference type="InterPro" id="IPR002495">
    <property type="entry name" value="Glyco_trans_8"/>
</dbReference>
<protein>
    <recommendedName>
        <fullName evidence="3">Glycosyl transferase</fullName>
    </recommendedName>
</protein>
<dbReference type="AlphaFoldDB" id="A0A6A0B3N1"/>
<dbReference type="Gene3D" id="3.90.550.10">
    <property type="entry name" value="Spore Coat Polysaccharide Biosynthesis Protein SpsA, Chain A"/>
    <property type="match status" value="1"/>
</dbReference>
<comment type="caution">
    <text evidence="1">The sequence shown here is derived from an EMBL/GenBank/DDBJ whole genome shotgun (WGS) entry which is preliminary data.</text>
</comment>
<evidence type="ECO:0008006" key="3">
    <source>
        <dbReference type="Google" id="ProtNLM"/>
    </source>
</evidence>
<dbReference type="SUPFAM" id="SSF53448">
    <property type="entry name" value="Nucleotide-diphospho-sugar transferases"/>
    <property type="match status" value="1"/>
</dbReference>
<dbReference type="Proteomes" id="UP000475928">
    <property type="component" value="Unassembled WGS sequence"/>
</dbReference>
<dbReference type="GO" id="GO:0016757">
    <property type="term" value="F:glycosyltransferase activity"/>
    <property type="evidence" value="ECO:0007669"/>
    <property type="project" value="InterPro"/>
</dbReference>
<dbReference type="InterPro" id="IPR029044">
    <property type="entry name" value="Nucleotide-diphossugar_trans"/>
</dbReference>
<gene>
    <name evidence="1" type="ORF">Hs20B_03380</name>
</gene>
<dbReference type="RefSeq" id="WP_172354976.1">
    <property type="nucleotide sequence ID" value="NZ_BLLH01000001.1"/>
</dbReference>
<reference evidence="1 2" key="1">
    <citation type="submission" date="2020-02" db="EMBL/GenBank/DDBJ databases">
        <title>Draft genome sequence of Lactococcus sp. Hs20B0-1.</title>
        <authorList>
            <person name="Noda S."/>
            <person name="Yuki M."/>
            <person name="Ohkuma M."/>
        </authorList>
    </citation>
    <scope>NUCLEOTIDE SEQUENCE [LARGE SCALE GENOMIC DNA]</scope>
    <source>
        <strain evidence="1 2">Hs20B0-1</strain>
    </source>
</reference>